<dbReference type="EMBL" id="JOMM01000008">
    <property type="protein sequence ID" value="OUI87370.1"/>
    <property type="molecule type" value="Genomic_DNA"/>
</dbReference>
<comment type="similarity">
    <text evidence="1 2">Belongs to the outer membrane factor (OMF) (TC 1.B.17) family.</text>
</comment>
<sequence>MPMHLFTPHRFLRPKPLLTFVLLLAGCSPFSTHAPPSSVAVPAHFTQDPAGEPSDLSAWWRAWHDPALTWAIENALKANPDLRIARDRILQAEATQAVARSTLGPTIGITGNIAGGGMDWRNPYDIPARDAGTDGHLAGLAATWEPDLFGGRHAETKAAHAVVLAEQEKLHGVQMAIAADVATHYVQVQSLRKQLTLLEESLATLNRLKTYAQARFAAGQAVLSDIQSVDEKINTLQARRPLLQTALNASLRRMAILAGQPPESATVPVSTTFLITPPAPAGELPDTVLRRRPDVAAAEDLVSARLYHLRSTKTDLLPRFGLQFFGGDGRLRFDGIPGLSGTGGLVALTSYLPIFTSGRIHARIAAADAQLDEAVATYDKTLLSALADVENAYEARTSQDQRIRDLSAALSQSRANETAARGLYEGGQRTLRDILDAKLDTLSVENALTQAVAQQQIATVTLSYALGGGWH</sequence>
<proteinExistence type="inferred from homology"/>
<dbReference type="Gene3D" id="2.20.200.10">
    <property type="entry name" value="Outer membrane efflux proteins (OEP)"/>
    <property type="match status" value="1"/>
</dbReference>
<evidence type="ECO:0000256" key="2">
    <source>
        <dbReference type="RuleBase" id="RU362097"/>
    </source>
</evidence>
<dbReference type="InterPro" id="IPR010131">
    <property type="entry name" value="MdtP/NodT-like"/>
</dbReference>
<organism evidence="3 4">
    <name type="scientific">Acetobacter tropicalis</name>
    <dbReference type="NCBI Taxonomy" id="104102"/>
    <lineage>
        <taxon>Bacteria</taxon>
        <taxon>Pseudomonadati</taxon>
        <taxon>Pseudomonadota</taxon>
        <taxon>Alphaproteobacteria</taxon>
        <taxon>Acetobacterales</taxon>
        <taxon>Acetobacteraceae</taxon>
        <taxon>Acetobacter</taxon>
    </lineage>
</organism>
<dbReference type="PANTHER" id="PTHR30203:SF29">
    <property type="entry name" value="PROTEIN CYAE"/>
    <property type="match status" value="1"/>
</dbReference>
<keyword evidence="2" id="KW-1134">Transmembrane beta strand</keyword>
<protein>
    <submittedName>
        <fullName evidence="3">RND transporter</fullName>
    </submittedName>
</protein>
<dbReference type="Gene3D" id="1.20.1600.10">
    <property type="entry name" value="Outer membrane efflux proteins (OEP)"/>
    <property type="match status" value="1"/>
</dbReference>
<evidence type="ECO:0000256" key="1">
    <source>
        <dbReference type="ARBA" id="ARBA00007613"/>
    </source>
</evidence>
<keyword evidence="2" id="KW-0472">Membrane</keyword>
<dbReference type="GO" id="GO:0015562">
    <property type="term" value="F:efflux transmembrane transporter activity"/>
    <property type="evidence" value="ECO:0007669"/>
    <property type="project" value="InterPro"/>
</dbReference>
<reference evidence="3 4" key="1">
    <citation type="submission" date="2014-06" db="EMBL/GenBank/DDBJ databases">
        <authorList>
            <person name="Ju J."/>
            <person name="Zhang J."/>
        </authorList>
    </citation>
    <scope>NUCLEOTIDE SEQUENCE [LARGE SCALE GENOMIC DNA]</scope>
    <source>
        <strain evidence="3">DmW_042</strain>
    </source>
</reference>
<dbReference type="Proteomes" id="UP000194565">
    <property type="component" value="Unassembled WGS sequence"/>
</dbReference>
<accession>A0A252ACR5</accession>
<dbReference type="GO" id="GO:0005886">
    <property type="term" value="C:plasma membrane"/>
    <property type="evidence" value="ECO:0007669"/>
    <property type="project" value="UniProtKB-SubCell"/>
</dbReference>
<feature type="signal peptide" evidence="2">
    <location>
        <begin position="1"/>
        <end position="33"/>
    </location>
</feature>
<dbReference type="NCBIfam" id="TIGR01845">
    <property type="entry name" value="outer_NodT"/>
    <property type="match status" value="1"/>
</dbReference>
<comment type="caution">
    <text evidence="3">The sequence shown here is derived from an EMBL/GenBank/DDBJ whole genome shotgun (WGS) entry which is preliminary data.</text>
</comment>
<dbReference type="AlphaFoldDB" id="A0A252ACR5"/>
<comment type="subcellular location">
    <subcellularLocation>
        <location evidence="2">Cell membrane</location>
        <topology evidence="2">Lipid-anchor</topology>
    </subcellularLocation>
</comment>
<name>A0A252ACR5_9PROT</name>
<dbReference type="SUPFAM" id="SSF56954">
    <property type="entry name" value="Outer membrane efflux proteins (OEP)"/>
    <property type="match status" value="1"/>
</dbReference>
<keyword evidence="2" id="KW-0564">Palmitate</keyword>
<evidence type="ECO:0000313" key="3">
    <source>
        <dbReference type="EMBL" id="OUI87370.1"/>
    </source>
</evidence>
<evidence type="ECO:0000313" key="4">
    <source>
        <dbReference type="Proteomes" id="UP000194565"/>
    </source>
</evidence>
<dbReference type="InterPro" id="IPR003423">
    <property type="entry name" value="OMP_efflux"/>
</dbReference>
<keyword evidence="2" id="KW-0449">Lipoprotein</keyword>
<gene>
    <name evidence="3" type="ORF">HC62_17725</name>
</gene>
<dbReference type="PANTHER" id="PTHR30203">
    <property type="entry name" value="OUTER MEMBRANE CATION EFFLUX PROTEIN"/>
    <property type="match status" value="1"/>
</dbReference>
<feature type="chain" id="PRO_5011817058" evidence="2">
    <location>
        <begin position="34"/>
        <end position="471"/>
    </location>
</feature>
<keyword evidence="2" id="KW-0812">Transmembrane</keyword>
<keyword evidence="2" id="KW-0732">Signal</keyword>
<dbReference type="Pfam" id="PF02321">
    <property type="entry name" value="OEP"/>
    <property type="match status" value="2"/>
</dbReference>